<accession>A0A445BL97</accession>
<organism evidence="1 2">
    <name type="scientific">Arachis hypogaea</name>
    <name type="common">Peanut</name>
    <dbReference type="NCBI Taxonomy" id="3818"/>
    <lineage>
        <taxon>Eukaryota</taxon>
        <taxon>Viridiplantae</taxon>
        <taxon>Streptophyta</taxon>
        <taxon>Embryophyta</taxon>
        <taxon>Tracheophyta</taxon>
        <taxon>Spermatophyta</taxon>
        <taxon>Magnoliopsida</taxon>
        <taxon>eudicotyledons</taxon>
        <taxon>Gunneridae</taxon>
        <taxon>Pentapetalae</taxon>
        <taxon>rosids</taxon>
        <taxon>fabids</taxon>
        <taxon>Fabales</taxon>
        <taxon>Fabaceae</taxon>
        <taxon>Papilionoideae</taxon>
        <taxon>50 kb inversion clade</taxon>
        <taxon>dalbergioids sensu lato</taxon>
        <taxon>Dalbergieae</taxon>
        <taxon>Pterocarpus clade</taxon>
        <taxon>Arachis</taxon>
    </lineage>
</organism>
<comment type="caution">
    <text evidence="1">The sequence shown here is derived from an EMBL/GenBank/DDBJ whole genome shotgun (WGS) entry which is preliminary data.</text>
</comment>
<evidence type="ECO:0000313" key="1">
    <source>
        <dbReference type="EMBL" id="RYR39439.1"/>
    </source>
</evidence>
<dbReference type="EMBL" id="SDMP01000009">
    <property type="protein sequence ID" value="RYR39439.1"/>
    <property type="molecule type" value="Genomic_DNA"/>
</dbReference>
<sequence length="257" mass="29227">MHMTDEACMQRMLFTYHQTRAHTSLIELYVEFEEIDDVVFPEPNIDWVGYNTESNEEFEGNYEIVGPTKDVEEDEIMVEGDVADVANTLIGQHPSGESSFMHALNLDAMHVLKFSEYVNTDNFVVVVVCFPTVVADGEFAVGMDFNSREAVIASAKEYTIRREVDYRVYESEPITFYAKCVQYGTSCDWLIRVKAIKPLVEADPSIKVKSVIAEVQSKFNYTINYRKAWLAKKKAVETRGGCFLTESIEVLALECSE</sequence>
<protein>
    <submittedName>
        <fullName evidence="1">Uncharacterized protein</fullName>
    </submittedName>
</protein>
<name>A0A445BL97_ARAHY</name>
<proteinExistence type="predicted"/>
<dbReference type="Proteomes" id="UP000289738">
    <property type="component" value="Chromosome A09"/>
</dbReference>
<keyword evidence="2" id="KW-1185">Reference proteome</keyword>
<reference evidence="1 2" key="1">
    <citation type="submission" date="2019-01" db="EMBL/GenBank/DDBJ databases">
        <title>Sequencing of cultivated peanut Arachis hypogaea provides insights into genome evolution and oil improvement.</title>
        <authorList>
            <person name="Chen X."/>
        </authorList>
    </citation>
    <scope>NUCLEOTIDE SEQUENCE [LARGE SCALE GENOMIC DNA]</scope>
    <source>
        <strain evidence="2">cv. Fuhuasheng</strain>
        <tissue evidence="1">Leaves</tissue>
    </source>
</reference>
<dbReference type="AlphaFoldDB" id="A0A445BL97"/>
<gene>
    <name evidence="1" type="ORF">Ahy_A09g044983</name>
</gene>
<evidence type="ECO:0000313" key="2">
    <source>
        <dbReference type="Proteomes" id="UP000289738"/>
    </source>
</evidence>